<evidence type="ECO:0000313" key="7">
    <source>
        <dbReference type="EMBL" id="GAU26348.1"/>
    </source>
</evidence>
<sequence>MKEESTGLIIGISIGVVIGVVLAISALICFRYHRKRSQIGNSSSRRAATIPIRANGADSCTILSDSTLGPESPVRSGRNGMNFWIDGFKKKKGQHMLVYVYMSKGNLASHLYSEENGNLGWDLRVHIALDVARGLEYLHDGAAMNTEGKVGWEEIVDSKLEGKCDFQELNEVAALAYKCINRAPRKRPSMRDIVQVLTRILKARHQRNHHKKSLSATTDDVAIDVDEPENKDHVTDHRRDESIDSANDMYDL</sequence>
<dbReference type="Pfam" id="PF07714">
    <property type="entry name" value="PK_Tyr_Ser-Thr"/>
    <property type="match status" value="1"/>
</dbReference>
<dbReference type="GO" id="GO:0004674">
    <property type="term" value="F:protein serine/threonine kinase activity"/>
    <property type="evidence" value="ECO:0007669"/>
    <property type="project" value="UniProtKB-KW"/>
</dbReference>
<dbReference type="InterPro" id="IPR001245">
    <property type="entry name" value="Ser-Thr/Tyr_kinase_cat_dom"/>
</dbReference>
<gene>
    <name evidence="7" type="ORF">TSUD_101810</name>
</gene>
<keyword evidence="5" id="KW-0812">Transmembrane</keyword>
<dbReference type="EMBL" id="DF973333">
    <property type="protein sequence ID" value="GAU26348.1"/>
    <property type="molecule type" value="Genomic_DNA"/>
</dbReference>
<keyword evidence="3" id="KW-0067">ATP-binding</keyword>
<evidence type="ECO:0000256" key="1">
    <source>
        <dbReference type="ARBA" id="ARBA00022527"/>
    </source>
</evidence>
<dbReference type="PANTHER" id="PTHR47989:SF24">
    <property type="entry name" value="CALCIUM_CALMODULIN-REGULATED RECEPTOR-LIKE KINASE 1 ISOFORM X1"/>
    <property type="match status" value="1"/>
</dbReference>
<evidence type="ECO:0000259" key="6">
    <source>
        <dbReference type="Pfam" id="PF07714"/>
    </source>
</evidence>
<keyword evidence="1" id="KW-0723">Serine/threonine-protein kinase</keyword>
<evidence type="ECO:0000256" key="5">
    <source>
        <dbReference type="SAM" id="Phobius"/>
    </source>
</evidence>
<dbReference type="SUPFAM" id="SSF56112">
    <property type="entry name" value="Protein kinase-like (PK-like)"/>
    <property type="match status" value="1"/>
</dbReference>
<dbReference type="Proteomes" id="UP000242715">
    <property type="component" value="Unassembled WGS sequence"/>
</dbReference>
<keyword evidence="1" id="KW-0808">Transferase</keyword>
<dbReference type="PANTHER" id="PTHR47989">
    <property type="entry name" value="OS01G0750732 PROTEIN"/>
    <property type="match status" value="1"/>
</dbReference>
<feature type="region of interest" description="Disordered" evidence="4">
    <location>
        <begin position="207"/>
        <end position="252"/>
    </location>
</feature>
<protein>
    <recommendedName>
        <fullName evidence="6">Serine-threonine/tyrosine-protein kinase catalytic domain-containing protein</fullName>
    </recommendedName>
</protein>
<dbReference type="OrthoDB" id="4062651at2759"/>
<proteinExistence type="predicted"/>
<dbReference type="InterPro" id="IPR011009">
    <property type="entry name" value="Kinase-like_dom_sf"/>
</dbReference>
<name>A0A2Z6M565_TRISU</name>
<accession>A0A2Z6M565</accession>
<feature type="domain" description="Serine-threonine/tyrosine-protein kinase catalytic" evidence="6">
    <location>
        <begin position="88"/>
        <end position="140"/>
    </location>
</feature>
<reference evidence="8" key="1">
    <citation type="journal article" date="2017" name="Front. Plant Sci.">
        <title>Climate Clever Clovers: New Paradigm to Reduce the Environmental Footprint of Ruminants by Breeding Low Methanogenic Forages Utilizing Haplotype Variation.</title>
        <authorList>
            <person name="Kaur P."/>
            <person name="Appels R."/>
            <person name="Bayer P.E."/>
            <person name="Keeble-Gagnere G."/>
            <person name="Wang J."/>
            <person name="Hirakawa H."/>
            <person name="Shirasawa K."/>
            <person name="Vercoe P."/>
            <person name="Stefanova K."/>
            <person name="Durmic Z."/>
            <person name="Nichols P."/>
            <person name="Revell C."/>
            <person name="Isobe S.N."/>
            <person name="Edwards D."/>
            <person name="Erskine W."/>
        </authorList>
    </citation>
    <scope>NUCLEOTIDE SEQUENCE [LARGE SCALE GENOMIC DNA]</scope>
    <source>
        <strain evidence="8">cv. Daliak</strain>
    </source>
</reference>
<keyword evidence="1" id="KW-0418">Kinase</keyword>
<feature type="transmembrane region" description="Helical" evidence="5">
    <location>
        <begin position="6"/>
        <end position="30"/>
    </location>
</feature>
<feature type="compositionally biased region" description="Basic and acidic residues" evidence="4">
    <location>
        <begin position="228"/>
        <end position="242"/>
    </location>
</feature>
<organism evidence="7 8">
    <name type="scientific">Trifolium subterraneum</name>
    <name type="common">Subterranean clover</name>
    <dbReference type="NCBI Taxonomy" id="3900"/>
    <lineage>
        <taxon>Eukaryota</taxon>
        <taxon>Viridiplantae</taxon>
        <taxon>Streptophyta</taxon>
        <taxon>Embryophyta</taxon>
        <taxon>Tracheophyta</taxon>
        <taxon>Spermatophyta</taxon>
        <taxon>Magnoliopsida</taxon>
        <taxon>eudicotyledons</taxon>
        <taxon>Gunneridae</taxon>
        <taxon>Pentapetalae</taxon>
        <taxon>rosids</taxon>
        <taxon>fabids</taxon>
        <taxon>Fabales</taxon>
        <taxon>Fabaceae</taxon>
        <taxon>Papilionoideae</taxon>
        <taxon>50 kb inversion clade</taxon>
        <taxon>NPAAA clade</taxon>
        <taxon>Hologalegina</taxon>
        <taxon>IRL clade</taxon>
        <taxon>Trifolieae</taxon>
        <taxon>Trifolium</taxon>
    </lineage>
</organism>
<dbReference type="GO" id="GO:0005524">
    <property type="term" value="F:ATP binding"/>
    <property type="evidence" value="ECO:0007669"/>
    <property type="project" value="UniProtKB-KW"/>
</dbReference>
<keyword evidence="2" id="KW-0547">Nucleotide-binding</keyword>
<keyword evidence="8" id="KW-1185">Reference proteome</keyword>
<dbReference type="Gene3D" id="1.10.510.10">
    <property type="entry name" value="Transferase(Phosphotransferase) domain 1"/>
    <property type="match status" value="2"/>
</dbReference>
<dbReference type="AlphaFoldDB" id="A0A2Z6M565"/>
<evidence type="ECO:0000256" key="4">
    <source>
        <dbReference type="SAM" id="MobiDB-lite"/>
    </source>
</evidence>
<keyword evidence="5" id="KW-0472">Membrane</keyword>
<evidence type="ECO:0000256" key="2">
    <source>
        <dbReference type="ARBA" id="ARBA00022741"/>
    </source>
</evidence>
<evidence type="ECO:0000313" key="8">
    <source>
        <dbReference type="Proteomes" id="UP000242715"/>
    </source>
</evidence>
<keyword evidence="5" id="KW-1133">Transmembrane helix</keyword>
<evidence type="ECO:0000256" key="3">
    <source>
        <dbReference type="ARBA" id="ARBA00022840"/>
    </source>
</evidence>